<gene>
    <name evidence="1" type="ORF">HINF_LOCUS57680</name>
    <name evidence="2" type="ORF">HINF_LOCUS67257</name>
</gene>
<sequence length="104" mass="11539">MVIFEQALVEESGINFDCINVIIQSEMNSKAILWKYGGNTMGNGLHRQSGNRQYLCNLILQMQVELPLVSVSGSRRFDQCQGLSRPAKKESIGFAGSLEILGNF</sequence>
<dbReference type="EMBL" id="CATOUU010001067">
    <property type="protein sequence ID" value="CAI9970035.1"/>
    <property type="molecule type" value="Genomic_DNA"/>
</dbReference>
<accession>A0AA86R3Z3</accession>
<dbReference type="AlphaFoldDB" id="A0AA86R3Z3"/>
<dbReference type="EMBL" id="CAXDID020000462">
    <property type="protein sequence ID" value="CAL6093994.1"/>
    <property type="molecule type" value="Genomic_DNA"/>
</dbReference>
<comment type="caution">
    <text evidence="1">The sequence shown here is derived from an EMBL/GenBank/DDBJ whole genome shotgun (WGS) entry which is preliminary data.</text>
</comment>
<reference evidence="1" key="1">
    <citation type="submission" date="2023-06" db="EMBL/GenBank/DDBJ databases">
        <authorList>
            <person name="Kurt Z."/>
        </authorList>
    </citation>
    <scope>NUCLEOTIDE SEQUENCE</scope>
</reference>
<organism evidence="1">
    <name type="scientific">Hexamita inflata</name>
    <dbReference type="NCBI Taxonomy" id="28002"/>
    <lineage>
        <taxon>Eukaryota</taxon>
        <taxon>Metamonada</taxon>
        <taxon>Diplomonadida</taxon>
        <taxon>Hexamitidae</taxon>
        <taxon>Hexamitinae</taxon>
        <taxon>Hexamita</taxon>
    </lineage>
</organism>
<protein>
    <submittedName>
        <fullName evidence="2">Hypothetical_protein</fullName>
    </submittedName>
</protein>
<reference evidence="2 3" key="2">
    <citation type="submission" date="2024-07" db="EMBL/GenBank/DDBJ databases">
        <authorList>
            <person name="Akdeniz Z."/>
        </authorList>
    </citation>
    <scope>NUCLEOTIDE SEQUENCE [LARGE SCALE GENOMIC DNA]</scope>
</reference>
<proteinExistence type="predicted"/>
<keyword evidence="3" id="KW-1185">Reference proteome</keyword>
<name>A0AA86R3Z3_9EUKA</name>
<evidence type="ECO:0000313" key="2">
    <source>
        <dbReference type="EMBL" id="CAL6093994.1"/>
    </source>
</evidence>
<dbReference type="Proteomes" id="UP001642409">
    <property type="component" value="Unassembled WGS sequence"/>
</dbReference>
<evidence type="ECO:0000313" key="3">
    <source>
        <dbReference type="Proteomes" id="UP001642409"/>
    </source>
</evidence>
<evidence type="ECO:0000313" key="1">
    <source>
        <dbReference type="EMBL" id="CAI9970035.1"/>
    </source>
</evidence>